<dbReference type="AlphaFoldDB" id="A0A840BGU4"/>
<sequence>MLRTILLGCIAWLLAFSAWANAPRNFPENSQRATFKSFDGSRMVLGSRTFPVSPALQVRNQQNLIVVSGVLQDAGKLDVQVQFDSQGAVWRVWVLTPEERQQH</sequence>
<comment type="caution">
    <text evidence="2">The sequence shown here is derived from an EMBL/GenBank/DDBJ whole genome shotgun (WGS) entry which is preliminary data.</text>
</comment>
<evidence type="ECO:0000313" key="2">
    <source>
        <dbReference type="EMBL" id="MBB4012200.1"/>
    </source>
</evidence>
<evidence type="ECO:0000256" key="1">
    <source>
        <dbReference type="SAM" id="SignalP"/>
    </source>
</evidence>
<name>A0A840BGU4_9RHOO</name>
<accession>A0A840BGU4</accession>
<dbReference type="RefSeq" id="WP_183633777.1">
    <property type="nucleotide sequence ID" value="NZ_BAABLE010000011.1"/>
</dbReference>
<keyword evidence="1" id="KW-0732">Signal</keyword>
<dbReference type="Proteomes" id="UP000561045">
    <property type="component" value="Unassembled WGS sequence"/>
</dbReference>
<evidence type="ECO:0000313" key="3">
    <source>
        <dbReference type="Proteomes" id="UP000561045"/>
    </source>
</evidence>
<protein>
    <submittedName>
        <fullName evidence="2">Uncharacterized protein</fullName>
    </submittedName>
</protein>
<dbReference type="EMBL" id="JACIET010000001">
    <property type="protein sequence ID" value="MBB4012200.1"/>
    <property type="molecule type" value="Genomic_DNA"/>
</dbReference>
<reference evidence="2 3" key="1">
    <citation type="submission" date="2020-08" db="EMBL/GenBank/DDBJ databases">
        <title>Genomic Encyclopedia of Type Strains, Phase IV (KMG-IV): sequencing the most valuable type-strain genomes for metagenomic binning, comparative biology and taxonomic classification.</title>
        <authorList>
            <person name="Goeker M."/>
        </authorList>
    </citation>
    <scope>NUCLEOTIDE SEQUENCE [LARGE SCALE GENOMIC DNA]</scope>
    <source>
        <strain evidence="2 3">DSM 106739</strain>
    </source>
</reference>
<gene>
    <name evidence="2" type="ORF">GGR36_001508</name>
</gene>
<feature type="signal peptide" evidence="1">
    <location>
        <begin position="1"/>
        <end position="20"/>
    </location>
</feature>
<feature type="chain" id="PRO_5033021107" evidence="1">
    <location>
        <begin position="21"/>
        <end position="103"/>
    </location>
</feature>
<keyword evidence="3" id="KW-1185">Reference proteome</keyword>
<proteinExistence type="predicted"/>
<organism evidence="2 3">
    <name type="scientific">Niveibacterium umoris</name>
    <dbReference type="NCBI Taxonomy" id="1193620"/>
    <lineage>
        <taxon>Bacteria</taxon>
        <taxon>Pseudomonadati</taxon>
        <taxon>Pseudomonadota</taxon>
        <taxon>Betaproteobacteria</taxon>
        <taxon>Rhodocyclales</taxon>
        <taxon>Rhodocyclaceae</taxon>
        <taxon>Niveibacterium</taxon>
    </lineage>
</organism>